<dbReference type="Proteomes" id="UP001205105">
    <property type="component" value="Unassembled WGS sequence"/>
</dbReference>
<proteinExistence type="predicted"/>
<keyword evidence="1" id="KW-1133">Transmembrane helix</keyword>
<evidence type="ECO:0000313" key="2">
    <source>
        <dbReference type="EMBL" id="KAI7844902.1"/>
    </source>
</evidence>
<accession>A0AAD5DWF8</accession>
<gene>
    <name evidence="2" type="ORF">COHA_001551</name>
</gene>
<protein>
    <submittedName>
        <fullName evidence="2">Uncharacterized protein</fullName>
    </submittedName>
</protein>
<dbReference type="AlphaFoldDB" id="A0AAD5DWF8"/>
<sequence length="121" mass="13223">MSRERWQQLDRGGGGGFNFSEWGDNFKRSMTGLFQTVATILLFAAALGALALWKPLLSLLGRLVRSVLRLDGNPRAQLAKQSAAPQADLSKQERLGNVEEAVISKYAAADDDEEEGGENEE</sequence>
<comment type="caution">
    <text evidence="2">The sequence shown here is derived from an EMBL/GenBank/DDBJ whole genome shotgun (WGS) entry which is preliminary data.</text>
</comment>
<evidence type="ECO:0000313" key="3">
    <source>
        <dbReference type="Proteomes" id="UP001205105"/>
    </source>
</evidence>
<name>A0AAD5DWF8_9CHLO</name>
<keyword evidence="3" id="KW-1185">Reference proteome</keyword>
<reference evidence="2" key="1">
    <citation type="submission" date="2020-11" db="EMBL/GenBank/DDBJ databases">
        <title>Chlorella ohadii genome sequencing and assembly.</title>
        <authorList>
            <person name="Murik O."/>
            <person name="Treves H."/>
            <person name="Kedem I."/>
            <person name="Shotland Y."/>
            <person name="Kaplan A."/>
        </authorList>
    </citation>
    <scope>NUCLEOTIDE SEQUENCE</scope>
    <source>
        <strain evidence="2">1</strain>
    </source>
</reference>
<organism evidence="2 3">
    <name type="scientific">Chlorella ohadii</name>
    <dbReference type="NCBI Taxonomy" id="2649997"/>
    <lineage>
        <taxon>Eukaryota</taxon>
        <taxon>Viridiplantae</taxon>
        <taxon>Chlorophyta</taxon>
        <taxon>core chlorophytes</taxon>
        <taxon>Trebouxiophyceae</taxon>
        <taxon>Chlorellales</taxon>
        <taxon>Chlorellaceae</taxon>
        <taxon>Chlorella clade</taxon>
        <taxon>Chlorella</taxon>
    </lineage>
</organism>
<feature type="transmembrane region" description="Helical" evidence="1">
    <location>
        <begin position="32"/>
        <end position="53"/>
    </location>
</feature>
<keyword evidence="1" id="KW-0472">Membrane</keyword>
<evidence type="ECO:0000256" key="1">
    <source>
        <dbReference type="SAM" id="Phobius"/>
    </source>
</evidence>
<dbReference type="EMBL" id="JADXDR010000023">
    <property type="protein sequence ID" value="KAI7844902.1"/>
    <property type="molecule type" value="Genomic_DNA"/>
</dbReference>
<keyword evidence="1" id="KW-0812">Transmembrane</keyword>